<sequence>MFLKVILMMWLVKASIQSPFYENSDTFSTLNEIHEEIFESINSHSKAIDESKKEIEKIFATFKVDENEKNFHLAKLEEQKLPAPTLIRHKRQANLTNINPCVTLAAEIAVVESSLSVAKLLVNQTAARLQSSNSTLSNLKTPIKPLILVWQLIVNLHANILKINQARMTTLQAKLDALKAQQASAGCVSTSTTTTTTTTSSYPCGTFIKYDPKTNPKIPETDGFSAGKWADGGDAYVGTVIIQNPSTPIFTVPARISTTNSSSGSGAYSSAIMGNIVSTSYLLKNPNLKWIPATNKTVERYTTVSYITSGSIIYQDNLGNMRRNVTDYDVLVCSDSTSFVFGFANKTVSTSSSAAIKNSTTSSIVPST</sequence>
<feature type="chain" id="PRO_5039903255" evidence="1">
    <location>
        <begin position="18"/>
        <end position="368"/>
    </location>
</feature>
<keyword evidence="3" id="KW-1185">Reference proteome</keyword>
<evidence type="ECO:0000313" key="3">
    <source>
        <dbReference type="Proteomes" id="UP001107558"/>
    </source>
</evidence>
<dbReference type="Proteomes" id="UP001107558">
    <property type="component" value="Chromosome 4"/>
</dbReference>
<accession>A0A9J6BGJ7</accession>
<comment type="caution">
    <text evidence="2">The sequence shown here is derived from an EMBL/GenBank/DDBJ whole genome shotgun (WGS) entry which is preliminary data.</text>
</comment>
<gene>
    <name evidence="2" type="ORF">PVAND_016829</name>
</gene>
<keyword evidence="1" id="KW-0732">Signal</keyword>
<dbReference type="EMBL" id="JADBJN010000004">
    <property type="protein sequence ID" value="KAG5668917.1"/>
    <property type="molecule type" value="Genomic_DNA"/>
</dbReference>
<dbReference type="AlphaFoldDB" id="A0A9J6BGJ7"/>
<proteinExistence type="predicted"/>
<reference evidence="2" key="1">
    <citation type="submission" date="2021-03" db="EMBL/GenBank/DDBJ databases">
        <title>Chromosome level genome of the anhydrobiotic midge Polypedilum vanderplanki.</title>
        <authorList>
            <person name="Yoshida Y."/>
            <person name="Kikawada T."/>
            <person name="Gusev O."/>
        </authorList>
    </citation>
    <scope>NUCLEOTIDE SEQUENCE</scope>
    <source>
        <strain evidence="2">NIAS01</strain>
        <tissue evidence="2">Whole body or cell culture</tissue>
    </source>
</reference>
<protein>
    <submittedName>
        <fullName evidence="2">Uncharacterized protein</fullName>
    </submittedName>
</protein>
<name>A0A9J6BGJ7_POLVA</name>
<evidence type="ECO:0000313" key="2">
    <source>
        <dbReference type="EMBL" id="KAG5668917.1"/>
    </source>
</evidence>
<evidence type="ECO:0000256" key="1">
    <source>
        <dbReference type="SAM" id="SignalP"/>
    </source>
</evidence>
<organism evidence="2 3">
    <name type="scientific">Polypedilum vanderplanki</name>
    <name type="common">Sleeping chironomid midge</name>
    <dbReference type="NCBI Taxonomy" id="319348"/>
    <lineage>
        <taxon>Eukaryota</taxon>
        <taxon>Metazoa</taxon>
        <taxon>Ecdysozoa</taxon>
        <taxon>Arthropoda</taxon>
        <taxon>Hexapoda</taxon>
        <taxon>Insecta</taxon>
        <taxon>Pterygota</taxon>
        <taxon>Neoptera</taxon>
        <taxon>Endopterygota</taxon>
        <taxon>Diptera</taxon>
        <taxon>Nematocera</taxon>
        <taxon>Chironomoidea</taxon>
        <taxon>Chironomidae</taxon>
        <taxon>Chironominae</taxon>
        <taxon>Polypedilum</taxon>
        <taxon>Polypedilum</taxon>
    </lineage>
</organism>
<feature type="signal peptide" evidence="1">
    <location>
        <begin position="1"/>
        <end position="17"/>
    </location>
</feature>